<keyword evidence="2" id="KW-1185">Reference proteome</keyword>
<organism evidence="1 2">
    <name type="scientific">Trifolium subterraneum</name>
    <name type="common">Subterranean clover</name>
    <dbReference type="NCBI Taxonomy" id="3900"/>
    <lineage>
        <taxon>Eukaryota</taxon>
        <taxon>Viridiplantae</taxon>
        <taxon>Streptophyta</taxon>
        <taxon>Embryophyta</taxon>
        <taxon>Tracheophyta</taxon>
        <taxon>Spermatophyta</taxon>
        <taxon>Magnoliopsida</taxon>
        <taxon>eudicotyledons</taxon>
        <taxon>Gunneridae</taxon>
        <taxon>Pentapetalae</taxon>
        <taxon>rosids</taxon>
        <taxon>fabids</taxon>
        <taxon>Fabales</taxon>
        <taxon>Fabaceae</taxon>
        <taxon>Papilionoideae</taxon>
        <taxon>50 kb inversion clade</taxon>
        <taxon>NPAAA clade</taxon>
        <taxon>Hologalegina</taxon>
        <taxon>IRL clade</taxon>
        <taxon>Trifolieae</taxon>
        <taxon>Trifolium</taxon>
    </lineage>
</organism>
<gene>
    <name evidence="1" type="ORF">TSUD_370590</name>
</gene>
<protein>
    <submittedName>
        <fullName evidence="1">Uncharacterized protein</fullName>
    </submittedName>
</protein>
<name>A0A2Z6N5J7_TRISU</name>
<proteinExistence type="predicted"/>
<evidence type="ECO:0000313" key="2">
    <source>
        <dbReference type="Proteomes" id="UP000242715"/>
    </source>
</evidence>
<accession>A0A2Z6N5J7</accession>
<reference evidence="2" key="1">
    <citation type="journal article" date="2017" name="Front. Plant Sci.">
        <title>Climate Clever Clovers: New Paradigm to Reduce the Environmental Footprint of Ruminants by Breeding Low Methanogenic Forages Utilizing Haplotype Variation.</title>
        <authorList>
            <person name="Kaur P."/>
            <person name="Appels R."/>
            <person name="Bayer P.E."/>
            <person name="Keeble-Gagnere G."/>
            <person name="Wang J."/>
            <person name="Hirakawa H."/>
            <person name="Shirasawa K."/>
            <person name="Vercoe P."/>
            <person name="Stefanova K."/>
            <person name="Durmic Z."/>
            <person name="Nichols P."/>
            <person name="Revell C."/>
            <person name="Isobe S.N."/>
            <person name="Edwards D."/>
            <person name="Erskine W."/>
        </authorList>
    </citation>
    <scope>NUCLEOTIDE SEQUENCE [LARGE SCALE GENOMIC DNA]</scope>
    <source>
        <strain evidence="2">cv. Daliak</strain>
    </source>
</reference>
<dbReference type="OrthoDB" id="10503063at2759"/>
<dbReference type="AlphaFoldDB" id="A0A2Z6N5J7"/>
<dbReference type="Proteomes" id="UP000242715">
    <property type="component" value="Unassembled WGS sequence"/>
</dbReference>
<evidence type="ECO:0000313" key="1">
    <source>
        <dbReference type="EMBL" id="GAU31410.1"/>
    </source>
</evidence>
<sequence>MLGCLADKDLNYDDLASGLKASLQKDKSAFDADRLQNYTGNSVWTLHFLYAN</sequence>
<dbReference type="EMBL" id="DF973454">
    <property type="protein sequence ID" value="GAU31410.1"/>
    <property type="molecule type" value="Genomic_DNA"/>
</dbReference>